<dbReference type="InterPro" id="IPR011990">
    <property type="entry name" value="TPR-like_helical_dom_sf"/>
</dbReference>
<dbReference type="PROSITE" id="PS51375">
    <property type="entry name" value="PPR"/>
    <property type="match status" value="4"/>
</dbReference>
<accession>A0A5D3DSE0</accession>
<dbReference type="InterPro" id="IPR002885">
    <property type="entry name" value="PPR_rpt"/>
</dbReference>
<name>A0A5D3DSE0_CUCMM</name>
<evidence type="ECO:0000256" key="1">
    <source>
        <dbReference type="ARBA" id="ARBA00007626"/>
    </source>
</evidence>
<evidence type="ECO:0000313" key="5">
    <source>
        <dbReference type="Proteomes" id="UP000321947"/>
    </source>
</evidence>
<sequence length="220" mass="25113">MVTFTMLIDTLCKEGKLIEAQKLLEVMIQRGIFPDSCTYNSLMEGFCMVDDLNSARDLFLKLFQTGKVDDAKKLFGVMKTYGKVEIAWELLKKLSQEGLEPNVVTCNIMINGFCKVGQVDKANILFEKMEENGCTPNIITYNTLLHGFCQSIKSEEVVNHLHKTVQRDVSLDTISCTIVVDMLCKDEKYRECLDLFPRFPVQKHQIDIECSFESPLNFQA</sequence>
<gene>
    <name evidence="4" type="ORF">E5676_scaffold111G00850</name>
</gene>
<dbReference type="NCBIfam" id="TIGR00756">
    <property type="entry name" value="PPR"/>
    <property type="match status" value="3"/>
</dbReference>
<dbReference type="Proteomes" id="UP000321947">
    <property type="component" value="Unassembled WGS sequence"/>
</dbReference>
<evidence type="ECO:0000256" key="2">
    <source>
        <dbReference type="ARBA" id="ARBA00022737"/>
    </source>
</evidence>
<dbReference type="PANTHER" id="PTHR46128:SF358">
    <property type="entry name" value="TETRATRICOPEPTIDE REPEAT (TPR)-LIKE SUPERFAMILY PROTEIN"/>
    <property type="match status" value="1"/>
</dbReference>
<evidence type="ECO:0000256" key="3">
    <source>
        <dbReference type="PROSITE-ProRule" id="PRU00708"/>
    </source>
</evidence>
<dbReference type="InterPro" id="IPR050872">
    <property type="entry name" value="PPR_P_subfamily"/>
</dbReference>
<comment type="caution">
    <text evidence="4">The sequence shown here is derived from an EMBL/GenBank/DDBJ whole genome shotgun (WGS) entry which is preliminary data.</text>
</comment>
<feature type="repeat" description="PPR" evidence="3">
    <location>
        <begin position="137"/>
        <end position="171"/>
    </location>
</feature>
<dbReference type="Pfam" id="PF13041">
    <property type="entry name" value="PPR_2"/>
    <property type="match status" value="2"/>
</dbReference>
<dbReference type="PANTHER" id="PTHR46128">
    <property type="entry name" value="MITOCHONDRIAL GROUP I INTRON SPLICING FACTOR CCM1"/>
    <property type="match status" value="1"/>
</dbReference>
<proteinExistence type="inferred from homology"/>
<feature type="repeat" description="PPR" evidence="3">
    <location>
        <begin position="1"/>
        <end position="34"/>
    </location>
</feature>
<reference evidence="4 5" key="1">
    <citation type="submission" date="2019-08" db="EMBL/GenBank/DDBJ databases">
        <title>Draft genome sequences of two oriental melons (Cucumis melo L. var makuwa).</title>
        <authorList>
            <person name="Kwon S.-Y."/>
        </authorList>
    </citation>
    <scope>NUCLEOTIDE SEQUENCE [LARGE SCALE GENOMIC DNA]</scope>
    <source>
        <strain evidence="5">cv. Chang Bougi</strain>
        <tissue evidence="4">Leaf</tissue>
    </source>
</reference>
<dbReference type="Pfam" id="PF01535">
    <property type="entry name" value="PPR"/>
    <property type="match status" value="2"/>
</dbReference>
<evidence type="ECO:0000313" key="4">
    <source>
        <dbReference type="EMBL" id="TYK26160.1"/>
    </source>
</evidence>
<dbReference type="Gene3D" id="1.25.40.10">
    <property type="entry name" value="Tetratricopeptide repeat domain"/>
    <property type="match status" value="2"/>
</dbReference>
<organism evidence="4 5">
    <name type="scientific">Cucumis melo var. makuwa</name>
    <name type="common">Oriental melon</name>
    <dbReference type="NCBI Taxonomy" id="1194695"/>
    <lineage>
        <taxon>Eukaryota</taxon>
        <taxon>Viridiplantae</taxon>
        <taxon>Streptophyta</taxon>
        <taxon>Embryophyta</taxon>
        <taxon>Tracheophyta</taxon>
        <taxon>Spermatophyta</taxon>
        <taxon>Magnoliopsida</taxon>
        <taxon>eudicotyledons</taxon>
        <taxon>Gunneridae</taxon>
        <taxon>Pentapetalae</taxon>
        <taxon>rosids</taxon>
        <taxon>fabids</taxon>
        <taxon>Cucurbitales</taxon>
        <taxon>Cucurbitaceae</taxon>
        <taxon>Benincaseae</taxon>
        <taxon>Cucumis</taxon>
    </lineage>
</organism>
<dbReference type="AlphaFoldDB" id="A0A5D3DSE0"/>
<feature type="repeat" description="PPR" evidence="3">
    <location>
        <begin position="35"/>
        <end position="69"/>
    </location>
</feature>
<feature type="repeat" description="PPR" evidence="3">
    <location>
        <begin position="102"/>
        <end position="136"/>
    </location>
</feature>
<protein>
    <submittedName>
        <fullName evidence="4">Pentatricopeptide repeat-containing protein</fullName>
    </submittedName>
</protein>
<comment type="similarity">
    <text evidence="1">Belongs to the PPR family. P subfamily.</text>
</comment>
<dbReference type="EMBL" id="SSTD01003515">
    <property type="protein sequence ID" value="TYK26160.1"/>
    <property type="molecule type" value="Genomic_DNA"/>
</dbReference>
<keyword evidence="2" id="KW-0677">Repeat</keyword>